<reference evidence="1 2" key="1">
    <citation type="submission" date="2023-01" db="EMBL/GenBank/DDBJ databases">
        <authorList>
            <person name="Kreplak J."/>
        </authorList>
    </citation>
    <scope>NUCLEOTIDE SEQUENCE [LARGE SCALE GENOMIC DNA]</scope>
</reference>
<evidence type="ECO:0000313" key="2">
    <source>
        <dbReference type="Proteomes" id="UP001157006"/>
    </source>
</evidence>
<protein>
    <recommendedName>
        <fullName evidence="3">TF-B3 domain-containing protein</fullName>
    </recommendedName>
</protein>
<accession>A0AAV0ZEH1</accession>
<sequence length="152" mass="17601">MRFLTLLIYLSNRIHLAKDEQDLSQKCMCNDIKYLAFEESQSVKKCKTKLSHGEEATKGNTQVGVVPEKGVYSPIYEEHFEENWSREVTDPKKLSSNVLERGVERYLLGEWYDFAKDVHLKVGDKLHFCICYPPVDEILGSVERGNATRGWR</sequence>
<evidence type="ECO:0000313" key="1">
    <source>
        <dbReference type="EMBL" id="CAI8594795.1"/>
    </source>
</evidence>
<organism evidence="1 2">
    <name type="scientific">Vicia faba</name>
    <name type="common">Broad bean</name>
    <name type="synonym">Faba vulgaris</name>
    <dbReference type="NCBI Taxonomy" id="3906"/>
    <lineage>
        <taxon>Eukaryota</taxon>
        <taxon>Viridiplantae</taxon>
        <taxon>Streptophyta</taxon>
        <taxon>Embryophyta</taxon>
        <taxon>Tracheophyta</taxon>
        <taxon>Spermatophyta</taxon>
        <taxon>Magnoliopsida</taxon>
        <taxon>eudicotyledons</taxon>
        <taxon>Gunneridae</taxon>
        <taxon>Pentapetalae</taxon>
        <taxon>rosids</taxon>
        <taxon>fabids</taxon>
        <taxon>Fabales</taxon>
        <taxon>Fabaceae</taxon>
        <taxon>Papilionoideae</taxon>
        <taxon>50 kb inversion clade</taxon>
        <taxon>NPAAA clade</taxon>
        <taxon>Hologalegina</taxon>
        <taxon>IRL clade</taxon>
        <taxon>Fabeae</taxon>
        <taxon>Vicia</taxon>
    </lineage>
</organism>
<dbReference type="EMBL" id="OX451735">
    <property type="protein sequence ID" value="CAI8594795.1"/>
    <property type="molecule type" value="Genomic_DNA"/>
</dbReference>
<dbReference type="Proteomes" id="UP001157006">
    <property type="component" value="Chromosome 1S"/>
</dbReference>
<gene>
    <name evidence="1" type="ORF">VFH_I158840</name>
</gene>
<dbReference type="AlphaFoldDB" id="A0AAV0ZEH1"/>
<name>A0AAV0ZEH1_VICFA</name>
<keyword evidence="2" id="KW-1185">Reference proteome</keyword>
<evidence type="ECO:0008006" key="3">
    <source>
        <dbReference type="Google" id="ProtNLM"/>
    </source>
</evidence>
<proteinExistence type="predicted"/>